<dbReference type="InterPro" id="IPR011047">
    <property type="entry name" value="Quinoprotein_ADH-like_sf"/>
</dbReference>
<comment type="caution">
    <text evidence="2">The sequence shown here is derived from an EMBL/GenBank/DDBJ whole genome shotgun (WGS) entry which is preliminary data.</text>
</comment>
<proteinExistence type="predicted"/>
<sequence>MKRILVFSLIVLSLFGFFHQAHAGWIKTFGSPVGNYGFWVELTSDSGYIVAAVYSDTTIVSALREPYKFDSMYFVKTDTAGDTLWTRKVEGSTARCIQETKDAGFIATGEGALVVRLDPDGDTLWARSFSSPYGGPGYAYCVRELDDGYIITGVNVARRNEEWTDDLLLLKVDTNGDSLWTRSYGTAGKFEYETGYSIQVTSDGGFIVAGQGPEDGLWILRTDSAGDTLWTQLYKLGDKDFNDRAYEIEPTSDGNWIITGGVDYDVIFNGALLLMKIDTLGDTLWTRIYDYGDDVDVGRSVRQTPDGGYIVLGSKEYSYYGTGAIWLLKTDSLGDTLWTRTYGGNPNDRGDCIQLTSDGGYIITGFTRTYSTSEYNQTLLMKLDSLGFVSVEEPVTHPVTPVTHWEITQSPGHQIVLKFSDYPYGFRADIYNASGRKVDEISTVQSSGMITWGKRHSPGVYFIREAVSPASAQKVVIVR</sequence>
<organism evidence="2 3">
    <name type="scientific">candidate division WOR-3 bacterium</name>
    <dbReference type="NCBI Taxonomy" id="2052148"/>
    <lineage>
        <taxon>Bacteria</taxon>
        <taxon>Bacteria division WOR-3</taxon>
    </lineage>
</organism>
<dbReference type="PANTHER" id="PTHR42754">
    <property type="entry name" value="ENDOGLUCANASE"/>
    <property type="match status" value="1"/>
</dbReference>
<evidence type="ECO:0008006" key="4">
    <source>
        <dbReference type="Google" id="ProtNLM"/>
    </source>
</evidence>
<feature type="signal peptide" evidence="1">
    <location>
        <begin position="1"/>
        <end position="23"/>
    </location>
</feature>
<dbReference type="SUPFAM" id="SSF50998">
    <property type="entry name" value="Quinoprotein alcohol dehydrogenase-like"/>
    <property type="match status" value="1"/>
</dbReference>
<dbReference type="PANTHER" id="PTHR42754:SF1">
    <property type="entry name" value="LIPOPROTEIN"/>
    <property type="match status" value="1"/>
</dbReference>
<protein>
    <recommendedName>
        <fullName evidence="4">T9SS type A sorting domain-containing protein</fullName>
    </recommendedName>
</protein>
<feature type="chain" id="PRO_5039458846" description="T9SS type A sorting domain-containing protein" evidence="1">
    <location>
        <begin position="24"/>
        <end position="479"/>
    </location>
</feature>
<name>A0A9D5QE11_UNCW3</name>
<keyword evidence="1" id="KW-0732">Signal</keyword>
<dbReference type="Proteomes" id="UP000630660">
    <property type="component" value="Unassembled WGS sequence"/>
</dbReference>
<dbReference type="AlphaFoldDB" id="A0A9D5QE11"/>
<evidence type="ECO:0000313" key="3">
    <source>
        <dbReference type="Proteomes" id="UP000630660"/>
    </source>
</evidence>
<dbReference type="EMBL" id="WJKJ01000344">
    <property type="protein sequence ID" value="MBD3365621.1"/>
    <property type="molecule type" value="Genomic_DNA"/>
</dbReference>
<evidence type="ECO:0000313" key="2">
    <source>
        <dbReference type="EMBL" id="MBD3365621.1"/>
    </source>
</evidence>
<gene>
    <name evidence="2" type="ORF">GF359_10450</name>
</gene>
<accession>A0A9D5QE11</accession>
<reference evidence="2" key="1">
    <citation type="submission" date="2019-11" db="EMBL/GenBank/DDBJ databases">
        <title>Microbial mats filling the niche in hypersaline microbial mats.</title>
        <authorList>
            <person name="Wong H.L."/>
            <person name="Macleod F.I."/>
            <person name="White R.A. III"/>
            <person name="Burns B.P."/>
        </authorList>
    </citation>
    <scope>NUCLEOTIDE SEQUENCE</scope>
    <source>
        <strain evidence="2">Bin_327</strain>
    </source>
</reference>
<evidence type="ECO:0000256" key="1">
    <source>
        <dbReference type="SAM" id="SignalP"/>
    </source>
</evidence>